<sequence>MFKEKGLKIRVDHRAMRGRTLIEYQQFMKDMGQGLELRMERM</sequence>
<evidence type="ECO:0000313" key="1">
    <source>
        <dbReference type="EMBL" id="CAG9713885.1"/>
    </source>
</evidence>
<dbReference type="Proteomes" id="UP000789738">
    <property type="component" value="Unassembled WGS sequence"/>
</dbReference>
<proteinExistence type="predicted"/>
<organism evidence="1 2">
    <name type="scientific">Clostridium neonatale</name>
    <dbReference type="NCBI Taxonomy" id="137838"/>
    <lineage>
        <taxon>Bacteria</taxon>
        <taxon>Bacillati</taxon>
        <taxon>Bacillota</taxon>
        <taxon>Clostridia</taxon>
        <taxon>Eubacteriales</taxon>
        <taxon>Clostridiaceae</taxon>
        <taxon>Clostridium</taxon>
    </lineage>
</organism>
<dbReference type="EMBL" id="CAKJVE010000006">
    <property type="protein sequence ID" value="CAG9713885.1"/>
    <property type="molecule type" value="Genomic_DNA"/>
</dbReference>
<name>A0AA86JPE6_9CLOT</name>
<evidence type="ECO:0000313" key="2">
    <source>
        <dbReference type="Proteomes" id="UP000789738"/>
    </source>
</evidence>
<protein>
    <submittedName>
        <fullName evidence="1">Uncharacterized protein</fullName>
    </submittedName>
</protein>
<comment type="caution">
    <text evidence="1">The sequence shown here is derived from an EMBL/GenBank/DDBJ whole genome shotgun (WGS) entry which is preliminary data.</text>
</comment>
<reference evidence="1" key="1">
    <citation type="submission" date="2021-10" db="EMBL/GenBank/DDBJ databases">
        <authorList>
            <person name="Mesa V."/>
        </authorList>
    </citation>
    <scope>NUCLEOTIDE SEQUENCE</scope>
    <source>
        <strain evidence="1">CC3_PB</strain>
    </source>
</reference>
<gene>
    <name evidence="1" type="ORF">CNEO_60067</name>
</gene>
<accession>A0AA86JPE6</accession>
<dbReference type="AlphaFoldDB" id="A0AA86JPE6"/>